<dbReference type="AlphaFoldDB" id="A0A4Z2FZ33"/>
<feature type="compositionally biased region" description="Polar residues" evidence="1">
    <location>
        <begin position="246"/>
        <end position="258"/>
    </location>
</feature>
<evidence type="ECO:0000313" key="3">
    <source>
        <dbReference type="Proteomes" id="UP000314294"/>
    </source>
</evidence>
<accession>A0A4Z2FZ33</accession>
<sequence>MTAVANIRLSVWLGQGMREHERTRNGMRRSSPLCSALAVTRPLERTWGKGNALKRYSRWILVLNTYLPETLGLGSASPLTDANRPVVELLSTPPRRGRRRSKLRECHSYDVNDFRSQHHESSSSQLDPTAEQLSADWLSQRSVLVLCCDVFTFTCQCSSSEGTREKEVMQPQRHVLPHRRTPDIGTVRETLFTAGKQANGEIQKLFKSRRNVKCEFLEDMGQADTEALLTRKDPVTRQPELAAEGTPTTASPTMSLPSSLSVDGDAWPYLSAPGNQDRSTARGVFFCLEGKNQSMRSILHLYLQHGSARLGCQATSVVV</sequence>
<keyword evidence="3" id="KW-1185">Reference proteome</keyword>
<feature type="region of interest" description="Disordered" evidence="1">
    <location>
        <begin position="231"/>
        <end position="258"/>
    </location>
</feature>
<name>A0A4Z2FZ33_9TELE</name>
<reference evidence="2 3" key="1">
    <citation type="submission" date="2019-03" db="EMBL/GenBank/DDBJ databases">
        <title>First draft genome of Liparis tanakae, snailfish: a comprehensive survey of snailfish specific genes.</title>
        <authorList>
            <person name="Kim W."/>
            <person name="Song I."/>
            <person name="Jeong J.-H."/>
            <person name="Kim D."/>
            <person name="Kim S."/>
            <person name="Ryu S."/>
            <person name="Song J.Y."/>
            <person name="Lee S.K."/>
        </authorList>
    </citation>
    <scope>NUCLEOTIDE SEQUENCE [LARGE SCALE GENOMIC DNA]</scope>
    <source>
        <tissue evidence="2">Muscle</tissue>
    </source>
</reference>
<evidence type="ECO:0000256" key="1">
    <source>
        <dbReference type="SAM" id="MobiDB-lite"/>
    </source>
</evidence>
<dbReference type="EMBL" id="SRLO01000822">
    <property type="protein sequence ID" value="TNN45824.1"/>
    <property type="molecule type" value="Genomic_DNA"/>
</dbReference>
<protein>
    <submittedName>
        <fullName evidence="2">Uncharacterized protein</fullName>
    </submittedName>
</protein>
<comment type="caution">
    <text evidence="2">The sequence shown here is derived from an EMBL/GenBank/DDBJ whole genome shotgun (WGS) entry which is preliminary data.</text>
</comment>
<dbReference type="Proteomes" id="UP000314294">
    <property type="component" value="Unassembled WGS sequence"/>
</dbReference>
<organism evidence="2 3">
    <name type="scientific">Liparis tanakae</name>
    <name type="common">Tanaka's snailfish</name>
    <dbReference type="NCBI Taxonomy" id="230148"/>
    <lineage>
        <taxon>Eukaryota</taxon>
        <taxon>Metazoa</taxon>
        <taxon>Chordata</taxon>
        <taxon>Craniata</taxon>
        <taxon>Vertebrata</taxon>
        <taxon>Euteleostomi</taxon>
        <taxon>Actinopterygii</taxon>
        <taxon>Neopterygii</taxon>
        <taxon>Teleostei</taxon>
        <taxon>Neoteleostei</taxon>
        <taxon>Acanthomorphata</taxon>
        <taxon>Eupercaria</taxon>
        <taxon>Perciformes</taxon>
        <taxon>Cottioidei</taxon>
        <taxon>Cottales</taxon>
        <taxon>Liparidae</taxon>
        <taxon>Liparis</taxon>
    </lineage>
</organism>
<evidence type="ECO:0000313" key="2">
    <source>
        <dbReference type="EMBL" id="TNN45824.1"/>
    </source>
</evidence>
<gene>
    <name evidence="2" type="ORF">EYF80_043979</name>
</gene>
<proteinExistence type="predicted"/>